<feature type="DNA-binding region" description="H-T-H motif" evidence="4">
    <location>
        <begin position="47"/>
        <end position="66"/>
    </location>
</feature>
<name>A0ABT2C935_9BURK</name>
<dbReference type="PANTHER" id="PTHR30055:SF234">
    <property type="entry name" value="HTH-TYPE TRANSCRIPTIONAL REGULATOR BETI"/>
    <property type="match status" value="1"/>
</dbReference>
<evidence type="ECO:0000256" key="2">
    <source>
        <dbReference type="ARBA" id="ARBA00023125"/>
    </source>
</evidence>
<dbReference type="Pfam" id="PF13305">
    <property type="entry name" value="TetR_C_33"/>
    <property type="match status" value="1"/>
</dbReference>
<evidence type="ECO:0000256" key="3">
    <source>
        <dbReference type="ARBA" id="ARBA00023163"/>
    </source>
</evidence>
<dbReference type="Proteomes" id="UP001165263">
    <property type="component" value="Unassembled WGS sequence"/>
</dbReference>
<keyword evidence="1" id="KW-0805">Transcription regulation</keyword>
<dbReference type="InterPro" id="IPR009057">
    <property type="entry name" value="Homeodomain-like_sf"/>
</dbReference>
<keyword evidence="3" id="KW-0804">Transcription</keyword>
<dbReference type="EMBL" id="JANUHC010000013">
    <property type="protein sequence ID" value="MCS0633301.1"/>
    <property type="molecule type" value="Genomic_DNA"/>
</dbReference>
<gene>
    <name evidence="6" type="ORF">NX786_28585</name>
</gene>
<dbReference type="Pfam" id="PF00440">
    <property type="entry name" value="TetR_N"/>
    <property type="match status" value="1"/>
</dbReference>
<sequence length="219" mass="24158">MDGEVTMKEPDATTIVGEREGRGRGMPQVIIATFLELMRTRNPNSITFRDIAAAAGISHMAPYRHFRSKQELLNRIGDIGFGMLAQALEDAAAQHVRAPRRQILAACACYYRFAVDNPSYAQVMFGTDRELWDKAAPPPALERTRAILQRIIHNCRLSGDLPGGLDEKEVLGLLWAHVHGFTLLAANRVLTEREIGAPEAFLEKGVQVILAGLDVASQK</sequence>
<feature type="domain" description="HTH tetR-type" evidence="5">
    <location>
        <begin position="24"/>
        <end position="84"/>
    </location>
</feature>
<keyword evidence="2 4" id="KW-0238">DNA-binding</keyword>
<dbReference type="PROSITE" id="PS50977">
    <property type="entry name" value="HTH_TETR_2"/>
    <property type="match status" value="1"/>
</dbReference>
<accession>A0ABT2C935</accession>
<evidence type="ECO:0000313" key="6">
    <source>
        <dbReference type="EMBL" id="MCS0633301.1"/>
    </source>
</evidence>
<dbReference type="InterPro" id="IPR025996">
    <property type="entry name" value="MT1864/Rv1816-like_C"/>
</dbReference>
<evidence type="ECO:0000313" key="7">
    <source>
        <dbReference type="Proteomes" id="UP001165263"/>
    </source>
</evidence>
<dbReference type="SUPFAM" id="SSF48498">
    <property type="entry name" value="Tetracyclin repressor-like, C-terminal domain"/>
    <property type="match status" value="1"/>
</dbReference>
<keyword evidence="7" id="KW-1185">Reference proteome</keyword>
<evidence type="ECO:0000259" key="5">
    <source>
        <dbReference type="PROSITE" id="PS50977"/>
    </source>
</evidence>
<dbReference type="Gene3D" id="1.10.357.10">
    <property type="entry name" value="Tetracycline Repressor, domain 2"/>
    <property type="match status" value="1"/>
</dbReference>
<comment type="caution">
    <text evidence="6">The sequence shown here is derived from an EMBL/GenBank/DDBJ whole genome shotgun (WGS) entry which is preliminary data.</text>
</comment>
<evidence type="ECO:0000256" key="4">
    <source>
        <dbReference type="PROSITE-ProRule" id="PRU00335"/>
    </source>
</evidence>
<protein>
    <submittedName>
        <fullName evidence="6">TetR/AcrR family transcriptional regulator</fullName>
    </submittedName>
</protein>
<reference evidence="6" key="1">
    <citation type="submission" date="2022-08" db="EMBL/GenBank/DDBJ databases">
        <title>Reclassification of Massilia species as members of the genera Telluria, Duganella, Pseudoduganella, Mokoshia gen. nov. and Zemynaea gen. nov. using orthogonal and non-orthogonal genome-based approaches.</title>
        <authorList>
            <person name="Bowman J.P."/>
        </authorList>
    </citation>
    <scope>NUCLEOTIDE SEQUENCE</scope>
    <source>
        <strain evidence="6">LMG 11547</strain>
    </source>
</reference>
<organism evidence="6 7">
    <name type="scientific">Telluria mixta</name>
    <dbReference type="NCBI Taxonomy" id="34071"/>
    <lineage>
        <taxon>Bacteria</taxon>
        <taxon>Pseudomonadati</taxon>
        <taxon>Pseudomonadota</taxon>
        <taxon>Betaproteobacteria</taxon>
        <taxon>Burkholderiales</taxon>
        <taxon>Oxalobacteraceae</taxon>
        <taxon>Telluria group</taxon>
        <taxon>Telluria</taxon>
    </lineage>
</organism>
<dbReference type="PANTHER" id="PTHR30055">
    <property type="entry name" value="HTH-TYPE TRANSCRIPTIONAL REGULATOR RUTR"/>
    <property type="match status" value="1"/>
</dbReference>
<evidence type="ECO:0000256" key="1">
    <source>
        <dbReference type="ARBA" id="ARBA00023015"/>
    </source>
</evidence>
<dbReference type="RefSeq" id="WP_259452283.1">
    <property type="nucleotide sequence ID" value="NZ_CP119520.1"/>
</dbReference>
<dbReference type="InterPro" id="IPR036271">
    <property type="entry name" value="Tet_transcr_reg_TetR-rel_C_sf"/>
</dbReference>
<dbReference type="SUPFAM" id="SSF46689">
    <property type="entry name" value="Homeodomain-like"/>
    <property type="match status" value="1"/>
</dbReference>
<proteinExistence type="predicted"/>
<dbReference type="InterPro" id="IPR001647">
    <property type="entry name" value="HTH_TetR"/>
</dbReference>
<dbReference type="InterPro" id="IPR050109">
    <property type="entry name" value="HTH-type_TetR-like_transc_reg"/>
</dbReference>